<reference evidence="2" key="1">
    <citation type="submission" date="2019-06" db="EMBL/GenBank/DDBJ databases">
        <title>Complete genome sequence of Methylogaea oryzae strain JCM16910.</title>
        <authorList>
            <person name="Asakawa S."/>
        </authorList>
    </citation>
    <scope>NUCLEOTIDE SEQUENCE</scope>
    <source>
        <strain evidence="2">E10</strain>
    </source>
</reference>
<dbReference type="Proteomes" id="UP000824988">
    <property type="component" value="Chromosome"/>
</dbReference>
<dbReference type="Pfam" id="PF09345">
    <property type="entry name" value="SiaC"/>
    <property type="match status" value="1"/>
</dbReference>
<protein>
    <recommendedName>
        <fullName evidence="1">SiaC family regulatory phosphoprotein domain-containing protein</fullName>
    </recommendedName>
</protein>
<dbReference type="InterPro" id="IPR018530">
    <property type="entry name" value="SiaC"/>
</dbReference>
<accession>A0A8D5AJW4</accession>
<dbReference type="AlphaFoldDB" id="A0A8D5AJW4"/>
<sequence>MTDLHIPATECSPEVDFRFSQNSLVLRGESFPENAAQFYEPILTRLESFLGAANGLMIDVVVELKYFNSASTKMLFNLFALLNGASDADNVVHARWLHDPEDDMILEFGEELQEEFDQVKFTMAALEPA</sequence>
<organism evidence="2 3">
    <name type="scientific">Methylogaea oryzae</name>
    <dbReference type="NCBI Taxonomy" id="1295382"/>
    <lineage>
        <taxon>Bacteria</taxon>
        <taxon>Pseudomonadati</taxon>
        <taxon>Pseudomonadota</taxon>
        <taxon>Gammaproteobacteria</taxon>
        <taxon>Methylococcales</taxon>
        <taxon>Methylococcaceae</taxon>
        <taxon>Methylogaea</taxon>
    </lineage>
</organism>
<gene>
    <name evidence="2" type="ORF">MoryE10_34570</name>
</gene>
<evidence type="ECO:0000313" key="2">
    <source>
        <dbReference type="EMBL" id="BBL72851.1"/>
    </source>
</evidence>
<name>A0A8D5AJW4_9GAMM</name>
<feature type="domain" description="SiaC family regulatory phosphoprotein" evidence="1">
    <location>
        <begin position="6"/>
        <end position="124"/>
    </location>
</feature>
<dbReference type="EMBL" id="AP019782">
    <property type="protein sequence ID" value="BBL72851.1"/>
    <property type="molecule type" value="Genomic_DNA"/>
</dbReference>
<evidence type="ECO:0000313" key="3">
    <source>
        <dbReference type="Proteomes" id="UP000824988"/>
    </source>
</evidence>
<proteinExistence type="predicted"/>
<evidence type="ECO:0000259" key="1">
    <source>
        <dbReference type="Pfam" id="PF09345"/>
    </source>
</evidence>
<keyword evidence="3" id="KW-1185">Reference proteome</keyword>
<dbReference type="KEGG" id="moz:MoryE10_34570"/>
<dbReference type="RefSeq" id="WP_054773550.1">
    <property type="nucleotide sequence ID" value="NZ_AP019782.1"/>
</dbReference>